<proteinExistence type="predicted"/>
<dbReference type="RefSeq" id="WP_328965395.1">
    <property type="nucleotide sequence ID" value="NZ_CP108090.1"/>
</dbReference>
<evidence type="ECO:0000256" key="1">
    <source>
        <dbReference type="SAM" id="MobiDB-lite"/>
    </source>
</evidence>
<keyword evidence="3" id="KW-1185">Reference proteome</keyword>
<gene>
    <name evidence="2" type="ORF">OG517_40420</name>
</gene>
<protein>
    <submittedName>
        <fullName evidence="2">Uncharacterized protein</fullName>
    </submittedName>
</protein>
<organism evidence="2 3">
    <name type="scientific">Streptomyces virginiae</name>
    <name type="common">Streptomyces cinnamonensis</name>
    <dbReference type="NCBI Taxonomy" id="1961"/>
    <lineage>
        <taxon>Bacteria</taxon>
        <taxon>Bacillati</taxon>
        <taxon>Actinomycetota</taxon>
        <taxon>Actinomycetes</taxon>
        <taxon>Kitasatosporales</taxon>
        <taxon>Streptomycetaceae</taxon>
        <taxon>Streptomyces</taxon>
    </lineage>
</organism>
<sequence length="84" mass="8716">MTLPPLPTARFALGAATAQRPKNKPSDCVYALGGVTVTETSAIAEAFAIEGSHSEPKPKLDPKHDAKAEKKPNPGAGPQLDLTP</sequence>
<evidence type="ECO:0000313" key="2">
    <source>
        <dbReference type="EMBL" id="WUQ17168.1"/>
    </source>
</evidence>
<accession>A0ABZ1TQR2</accession>
<evidence type="ECO:0000313" key="3">
    <source>
        <dbReference type="Proteomes" id="UP001432039"/>
    </source>
</evidence>
<feature type="region of interest" description="Disordered" evidence="1">
    <location>
        <begin position="48"/>
        <end position="84"/>
    </location>
</feature>
<reference evidence="2" key="1">
    <citation type="submission" date="2022-10" db="EMBL/GenBank/DDBJ databases">
        <title>The complete genomes of actinobacterial strains from the NBC collection.</title>
        <authorList>
            <person name="Joergensen T.S."/>
            <person name="Alvarez Arevalo M."/>
            <person name="Sterndorff E.B."/>
            <person name="Faurdal D."/>
            <person name="Vuksanovic O."/>
            <person name="Mourched A.-S."/>
            <person name="Charusanti P."/>
            <person name="Shaw S."/>
            <person name="Blin K."/>
            <person name="Weber T."/>
        </authorList>
    </citation>
    <scope>NUCLEOTIDE SEQUENCE</scope>
    <source>
        <strain evidence="2">NBC_00248</strain>
    </source>
</reference>
<name>A0ABZ1TQR2_STRVG</name>
<dbReference type="Proteomes" id="UP001432039">
    <property type="component" value="Chromosome"/>
</dbReference>
<dbReference type="EMBL" id="CP108090">
    <property type="protein sequence ID" value="WUQ17168.1"/>
    <property type="molecule type" value="Genomic_DNA"/>
</dbReference>
<feature type="compositionally biased region" description="Basic and acidic residues" evidence="1">
    <location>
        <begin position="52"/>
        <end position="72"/>
    </location>
</feature>